<dbReference type="PANTHER" id="PTHR46268">
    <property type="entry name" value="STRESS RESPONSE PROTEIN NHAX"/>
    <property type="match status" value="1"/>
</dbReference>
<evidence type="ECO:0000313" key="4">
    <source>
        <dbReference type="Proteomes" id="UP000641514"/>
    </source>
</evidence>
<proteinExistence type="inferred from homology"/>
<comment type="similarity">
    <text evidence="1">Belongs to the universal stress protein A family.</text>
</comment>
<reference evidence="3" key="1">
    <citation type="journal article" date="2014" name="Int. J. Syst. Evol. Microbiol.">
        <title>Complete genome sequence of Corynebacterium casei LMG S-19264T (=DSM 44701T), isolated from a smear-ripened cheese.</title>
        <authorList>
            <consortium name="US DOE Joint Genome Institute (JGI-PGF)"/>
            <person name="Walter F."/>
            <person name="Albersmeier A."/>
            <person name="Kalinowski J."/>
            <person name="Ruckert C."/>
        </authorList>
    </citation>
    <scope>NUCLEOTIDE SEQUENCE</scope>
    <source>
        <strain evidence="3">CGMCC 1.15478</strain>
    </source>
</reference>
<dbReference type="Proteomes" id="UP000641514">
    <property type="component" value="Unassembled WGS sequence"/>
</dbReference>
<dbReference type="EMBL" id="BMJH01000001">
    <property type="protein sequence ID" value="GGC53656.1"/>
    <property type="molecule type" value="Genomic_DNA"/>
</dbReference>
<reference evidence="3" key="2">
    <citation type="submission" date="2020-09" db="EMBL/GenBank/DDBJ databases">
        <authorList>
            <person name="Sun Q."/>
            <person name="Zhou Y."/>
        </authorList>
    </citation>
    <scope>NUCLEOTIDE SEQUENCE</scope>
    <source>
        <strain evidence="3">CGMCC 1.15478</strain>
    </source>
</reference>
<sequence>MADAPPAKPKQRKVKPTPPIDKLIVPLDGTFEAEAAITPALKIARQLHVPLELFTVHDPVHGRWATGIDSLAADTEYDDVEVVCVSAGWAGDHLVQMSQESAGAVICLATHNRDRFSRMVTGSVTEHVIRQAPCPVLMVGPHYDSAFEPDQYRDCIVCLDGSVRDEAALHTARHWARQLDLGLRLVHIDSPGRPEEPQVYESALETLTRELTEAGIRTEYAHITHNDVADGIRVLQSEMPGSLTIVTSRNRGVSRWVVGSTTLKVLANSPSPVVLADTSYELHGRTSIRQQA</sequence>
<dbReference type="CDD" id="cd00293">
    <property type="entry name" value="USP-like"/>
    <property type="match status" value="2"/>
</dbReference>
<gene>
    <name evidence="3" type="ORF">GCM10011410_02550</name>
</gene>
<dbReference type="SUPFAM" id="SSF52402">
    <property type="entry name" value="Adenine nucleotide alpha hydrolases-like"/>
    <property type="match status" value="2"/>
</dbReference>
<protein>
    <submittedName>
        <fullName evidence="3">Universal stress protein</fullName>
    </submittedName>
</protein>
<evidence type="ECO:0000256" key="1">
    <source>
        <dbReference type="ARBA" id="ARBA00008791"/>
    </source>
</evidence>
<dbReference type="RefSeq" id="WP_188669917.1">
    <property type="nucleotide sequence ID" value="NZ_BMJH01000001.1"/>
</dbReference>
<evidence type="ECO:0000313" key="3">
    <source>
        <dbReference type="EMBL" id="GGC53656.1"/>
    </source>
</evidence>
<accession>A0A916X938</accession>
<dbReference type="AlphaFoldDB" id="A0A916X938"/>
<keyword evidence="4" id="KW-1185">Reference proteome</keyword>
<dbReference type="Gene3D" id="3.40.50.620">
    <property type="entry name" value="HUPs"/>
    <property type="match status" value="2"/>
</dbReference>
<dbReference type="InterPro" id="IPR006016">
    <property type="entry name" value="UspA"/>
</dbReference>
<name>A0A916X938_9ACTN</name>
<dbReference type="InterPro" id="IPR006015">
    <property type="entry name" value="Universal_stress_UspA"/>
</dbReference>
<comment type="caution">
    <text evidence="3">The sequence shown here is derived from an EMBL/GenBank/DDBJ whole genome shotgun (WGS) entry which is preliminary data.</text>
</comment>
<dbReference type="Pfam" id="PF00582">
    <property type="entry name" value="Usp"/>
    <property type="match status" value="2"/>
</dbReference>
<feature type="domain" description="UspA" evidence="2">
    <location>
        <begin position="152"/>
        <end position="275"/>
    </location>
</feature>
<dbReference type="PANTHER" id="PTHR46268:SF6">
    <property type="entry name" value="UNIVERSAL STRESS PROTEIN UP12"/>
    <property type="match status" value="1"/>
</dbReference>
<evidence type="ECO:0000259" key="2">
    <source>
        <dbReference type="Pfam" id="PF00582"/>
    </source>
</evidence>
<dbReference type="InterPro" id="IPR014729">
    <property type="entry name" value="Rossmann-like_a/b/a_fold"/>
</dbReference>
<dbReference type="PRINTS" id="PR01438">
    <property type="entry name" value="UNVRSLSTRESS"/>
</dbReference>
<feature type="domain" description="UspA" evidence="2">
    <location>
        <begin position="21"/>
        <end position="139"/>
    </location>
</feature>
<organism evidence="3 4">
    <name type="scientific">Hoyosella rhizosphaerae</name>
    <dbReference type="NCBI Taxonomy" id="1755582"/>
    <lineage>
        <taxon>Bacteria</taxon>
        <taxon>Bacillati</taxon>
        <taxon>Actinomycetota</taxon>
        <taxon>Actinomycetes</taxon>
        <taxon>Mycobacteriales</taxon>
        <taxon>Hoyosellaceae</taxon>
        <taxon>Hoyosella</taxon>
    </lineage>
</organism>